<feature type="non-terminal residue" evidence="1">
    <location>
        <position position="1"/>
    </location>
</feature>
<dbReference type="Proteomes" id="UP000772434">
    <property type="component" value="Unassembled WGS sequence"/>
</dbReference>
<evidence type="ECO:0000313" key="1">
    <source>
        <dbReference type="EMBL" id="KAF9071831.1"/>
    </source>
</evidence>
<dbReference type="EMBL" id="JADNRY010000029">
    <property type="protein sequence ID" value="KAF9071831.1"/>
    <property type="molecule type" value="Genomic_DNA"/>
</dbReference>
<organism evidence="1 2">
    <name type="scientific">Rhodocollybia butyracea</name>
    <dbReference type="NCBI Taxonomy" id="206335"/>
    <lineage>
        <taxon>Eukaryota</taxon>
        <taxon>Fungi</taxon>
        <taxon>Dikarya</taxon>
        <taxon>Basidiomycota</taxon>
        <taxon>Agaricomycotina</taxon>
        <taxon>Agaricomycetes</taxon>
        <taxon>Agaricomycetidae</taxon>
        <taxon>Agaricales</taxon>
        <taxon>Marasmiineae</taxon>
        <taxon>Omphalotaceae</taxon>
        <taxon>Rhodocollybia</taxon>
    </lineage>
</organism>
<dbReference type="AlphaFoldDB" id="A0A9P5PYN9"/>
<evidence type="ECO:0000313" key="2">
    <source>
        <dbReference type="Proteomes" id="UP000772434"/>
    </source>
</evidence>
<name>A0A9P5PYN9_9AGAR</name>
<dbReference type="OrthoDB" id="3267074at2759"/>
<gene>
    <name evidence="1" type="ORF">BDP27DRAFT_1146288</name>
</gene>
<comment type="caution">
    <text evidence="1">The sequence shown here is derived from an EMBL/GenBank/DDBJ whole genome shotgun (WGS) entry which is preliminary data.</text>
</comment>
<protein>
    <submittedName>
        <fullName evidence="1">Uncharacterized protein</fullName>
    </submittedName>
</protein>
<keyword evidence="2" id="KW-1185">Reference proteome</keyword>
<proteinExistence type="predicted"/>
<sequence length="84" mass="9639">RHSSMMIQLTGHIALAKYLHRIGNSDCPNCPRCRLWGRSEQETVRHYIVECPACARERHLPQELGRDAFSLKILRGDEKGIKAL</sequence>
<accession>A0A9P5PYN9</accession>
<reference evidence="1" key="1">
    <citation type="submission" date="2020-11" db="EMBL/GenBank/DDBJ databases">
        <authorList>
            <consortium name="DOE Joint Genome Institute"/>
            <person name="Ahrendt S."/>
            <person name="Riley R."/>
            <person name="Andreopoulos W."/>
            <person name="Labutti K."/>
            <person name="Pangilinan J."/>
            <person name="Ruiz-Duenas F.J."/>
            <person name="Barrasa J.M."/>
            <person name="Sanchez-Garcia M."/>
            <person name="Camarero S."/>
            <person name="Miyauchi S."/>
            <person name="Serrano A."/>
            <person name="Linde D."/>
            <person name="Babiker R."/>
            <person name="Drula E."/>
            <person name="Ayuso-Fernandez I."/>
            <person name="Pacheco R."/>
            <person name="Padilla G."/>
            <person name="Ferreira P."/>
            <person name="Barriuso J."/>
            <person name="Kellner H."/>
            <person name="Castanera R."/>
            <person name="Alfaro M."/>
            <person name="Ramirez L."/>
            <person name="Pisabarro A.G."/>
            <person name="Kuo A."/>
            <person name="Tritt A."/>
            <person name="Lipzen A."/>
            <person name="He G."/>
            <person name="Yan M."/>
            <person name="Ng V."/>
            <person name="Cullen D."/>
            <person name="Martin F."/>
            <person name="Rosso M.-N."/>
            <person name="Henrissat B."/>
            <person name="Hibbett D."/>
            <person name="Martinez A.T."/>
            <person name="Grigoriev I.V."/>
        </authorList>
    </citation>
    <scope>NUCLEOTIDE SEQUENCE</scope>
    <source>
        <strain evidence="1">AH 40177</strain>
    </source>
</reference>
<feature type="non-terminal residue" evidence="1">
    <location>
        <position position="84"/>
    </location>
</feature>